<dbReference type="RefSeq" id="XP_075094860.1">
    <property type="nucleotide sequence ID" value="XM_075238759.1"/>
</dbReference>
<reference evidence="1" key="1">
    <citation type="journal article" date="2014" name="Nat. Commun.">
        <title>The tobacco genome sequence and its comparison with those of tomato and potato.</title>
        <authorList>
            <person name="Sierro N."/>
            <person name="Battey J.N."/>
            <person name="Ouadi S."/>
            <person name="Bakaher N."/>
            <person name="Bovet L."/>
            <person name="Willig A."/>
            <person name="Goepfert S."/>
            <person name="Peitsch M.C."/>
            <person name="Ivanov N.V."/>
        </authorList>
    </citation>
    <scope>NUCLEOTIDE SEQUENCE [LARGE SCALE GENOMIC DNA]</scope>
</reference>
<dbReference type="Proteomes" id="UP000790787">
    <property type="component" value="Chromosome 2"/>
</dbReference>
<evidence type="ECO:0000313" key="2">
    <source>
        <dbReference type="RefSeq" id="XP_075094860.1"/>
    </source>
</evidence>
<reference evidence="2" key="2">
    <citation type="submission" date="2025-08" db="UniProtKB">
        <authorList>
            <consortium name="RefSeq"/>
        </authorList>
    </citation>
    <scope>IDENTIFICATION</scope>
    <source>
        <tissue evidence="2">Leaf</tissue>
    </source>
</reference>
<accession>A0AC58TCB5</accession>
<organism evidence="1 2">
    <name type="scientific">Nicotiana tabacum</name>
    <name type="common">Common tobacco</name>
    <dbReference type="NCBI Taxonomy" id="4097"/>
    <lineage>
        <taxon>Eukaryota</taxon>
        <taxon>Viridiplantae</taxon>
        <taxon>Streptophyta</taxon>
        <taxon>Embryophyta</taxon>
        <taxon>Tracheophyta</taxon>
        <taxon>Spermatophyta</taxon>
        <taxon>Magnoliopsida</taxon>
        <taxon>eudicotyledons</taxon>
        <taxon>Gunneridae</taxon>
        <taxon>Pentapetalae</taxon>
        <taxon>asterids</taxon>
        <taxon>lamiids</taxon>
        <taxon>Solanales</taxon>
        <taxon>Solanaceae</taxon>
        <taxon>Nicotianoideae</taxon>
        <taxon>Nicotianeae</taxon>
        <taxon>Nicotiana</taxon>
    </lineage>
</organism>
<proteinExistence type="predicted"/>
<name>A0AC58TCB5_TOBAC</name>
<sequence length="106" mass="12229">MKCSEGENFSKGELQHFSNIELSPSAKLLNYGQENAMHLKMSVERMRMPSPSVEQFVEAVKVTVLSKERWLVSRCVCYYTYATDSVNDICRTGYFAKIIWRIHSTP</sequence>
<gene>
    <name evidence="2" type="primary">LOC142173312</name>
</gene>
<evidence type="ECO:0000313" key="1">
    <source>
        <dbReference type="Proteomes" id="UP000790787"/>
    </source>
</evidence>
<protein>
    <submittedName>
        <fullName evidence="2">Branched-chain amino acid aminotransferase 2, chloroplastic-like isoform X1</fullName>
    </submittedName>
</protein>
<keyword evidence="1" id="KW-1185">Reference proteome</keyword>